<feature type="domain" description="Glycosyltransferase subfamily 4-like N-terminal" evidence="2">
    <location>
        <begin position="18"/>
        <end position="221"/>
    </location>
</feature>
<dbReference type="CDD" id="cd03801">
    <property type="entry name" value="GT4_PimA-like"/>
    <property type="match status" value="1"/>
</dbReference>
<dbReference type="AlphaFoldDB" id="A0A512AJI2"/>
<evidence type="ECO:0000313" key="3">
    <source>
        <dbReference type="EMBL" id="GEN99822.1"/>
    </source>
</evidence>
<organism evidence="3 4">
    <name type="scientific">Novosphingobium sediminis</name>
    <dbReference type="NCBI Taxonomy" id="707214"/>
    <lineage>
        <taxon>Bacteria</taxon>
        <taxon>Pseudomonadati</taxon>
        <taxon>Pseudomonadota</taxon>
        <taxon>Alphaproteobacteria</taxon>
        <taxon>Sphingomonadales</taxon>
        <taxon>Sphingomonadaceae</taxon>
        <taxon>Novosphingobium</taxon>
    </lineage>
</organism>
<dbReference type="Pfam" id="PF13439">
    <property type="entry name" value="Glyco_transf_4"/>
    <property type="match status" value="1"/>
</dbReference>
<evidence type="ECO:0000259" key="1">
    <source>
        <dbReference type="Pfam" id="PF00534"/>
    </source>
</evidence>
<dbReference type="Pfam" id="PF00534">
    <property type="entry name" value="Glycos_transf_1"/>
    <property type="match status" value="1"/>
</dbReference>
<reference evidence="3 4" key="1">
    <citation type="submission" date="2019-07" db="EMBL/GenBank/DDBJ databases">
        <title>Whole genome shotgun sequence of Novosphingobium sediminis NBRC 106119.</title>
        <authorList>
            <person name="Hosoyama A."/>
            <person name="Uohara A."/>
            <person name="Ohji S."/>
            <person name="Ichikawa N."/>
        </authorList>
    </citation>
    <scope>NUCLEOTIDE SEQUENCE [LARGE SCALE GENOMIC DNA]</scope>
    <source>
        <strain evidence="3 4">NBRC 106119</strain>
    </source>
</reference>
<dbReference type="EMBL" id="BJYR01000011">
    <property type="protein sequence ID" value="GEN99822.1"/>
    <property type="molecule type" value="Genomic_DNA"/>
</dbReference>
<dbReference type="PANTHER" id="PTHR45947:SF3">
    <property type="entry name" value="SULFOQUINOVOSYL TRANSFERASE SQD2"/>
    <property type="match status" value="1"/>
</dbReference>
<dbReference type="Gene3D" id="3.40.50.2000">
    <property type="entry name" value="Glycogen Phosphorylase B"/>
    <property type="match status" value="2"/>
</dbReference>
<dbReference type="PANTHER" id="PTHR45947">
    <property type="entry name" value="SULFOQUINOVOSYL TRANSFERASE SQD2"/>
    <property type="match status" value="1"/>
</dbReference>
<gene>
    <name evidence="3" type="ORF">NSE01_16550</name>
</gene>
<dbReference type="InterPro" id="IPR028098">
    <property type="entry name" value="Glyco_trans_4-like_N"/>
</dbReference>
<keyword evidence="4" id="KW-1185">Reference proteome</keyword>
<comment type="caution">
    <text evidence="3">The sequence shown here is derived from an EMBL/GenBank/DDBJ whole genome shotgun (WGS) entry which is preliminary data.</text>
</comment>
<dbReference type="OrthoDB" id="9801573at2"/>
<dbReference type="Proteomes" id="UP000321464">
    <property type="component" value="Unassembled WGS sequence"/>
</dbReference>
<evidence type="ECO:0000313" key="4">
    <source>
        <dbReference type="Proteomes" id="UP000321464"/>
    </source>
</evidence>
<dbReference type="InterPro" id="IPR050194">
    <property type="entry name" value="Glycosyltransferase_grp1"/>
</dbReference>
<feature type="domain" description="Glycosyl transferase family 1" evidence="1">
    <location>
        <begin position="232"/>
        <end position="376"/>
    </location>
</feature>
<evidence type="ECO:0000259" key="2">
    <source>
        <dbReference type="Pfam" id="PF13439"/>
    </source>
</evidence>
<protein>
    <submittedName>
        <fullName evidence="3">Polysaccharide biosynthesis protein</fullName>
    </submittedName>
</protein>
<dbReference type="SUPFAM" id="SSF53756">
    <property type="entry name" value="UDP-Glycosyltransferase/glycogen phosphorylase"/>
    <property type="match status" value="1"/>
</dbReference>
<name>A0A512AJI2_9SPHN</name>
<dbReference type="GO" id="GO:0016758">
    <property type="term" value="F:hexosyltransferase activity"/>
    <property type="evidence" value="ECO:0007669"/>
    <property type="project" value="TreeGrafter"/>
</dbReference>
<sequence>MNPALDRIVVINDLSHPMGGASALAVSSARQFAERGYRVTLLSGDAPDPALGKAGIAATGLGQSRLLGRGGALLDGLWNRAAARMIRRWIAAHDTPRTVYHLHGWSQILSPSVFAALAPVRQRLVISAHDFFLACPNGAFTRFKTGEPCPHTALSRACLAEACDRRGQAHKLWRVARYALQRFAYQPQSSPPVLAIHSAMRPMLARAGIPAEVIQSLPNPVIPFSNTRITAERNDTLLFVGRIEATKGADLALAAARRASVPIILVGDGADRPRLAAEYPEAHFAGRLAPEAIGALAAAARMLVMPSRYPEPYGLVAMEAALAGLPVILPPTALLAADLVAAGAANAVYPQDIAAHSAVLAALARDDGRVEAMSRAGFTATRHLALSPEEWIDRLLAHYAARLEPGQATAGARSASGSKLITAGA</sequence>
<accession>A0A512AJI2</accession>
<dbReference type="InterPro" id="IPR001296">
    <property type="entry name" value="Glyco_trans_1"/>
</dbReference>
<dbReference type="RefSeq" id="WP_147159156.1">
    <property type="nucleotide sequence ID" value="NZ_BJYR01000011.1"/>
</dbReference>
<proteinExistence type="predicted"/>